<dbReference type="PANTHER" id="PTHR43586:SF15">
    <property type="entry name" value="BLR3095 PROTEIN"/>
    <property type="match status" value="1"/>
</dbReference>
<feature type="domain" description="Aminotransferase class V" evidence="2">
    <location>
        <begin position="52"/>
        <end position="381"/>
    </location>
</feature>
<proteinExistence type="predicted"/>
<dbReference type="InterPro" id="IPR015421">
    <property type="entry name" value="PyrdxlP-dep_Trfase_major"/>
</dbReference>
<comment type="caution">
    <text evidence="3">The sequence shown here is derived from an EMBL/GenBank/DDBJ whole genome shotgun (WGS) entry which is preliminary data.</text>
</comment>
<evidence type="ECO:0000259" key="2">
    <source>
        <dbReference type="Pfam" id="PF00266"/>
    </source>
</evidence>
<keyword evidence="1" id="KW-0663">Pyridoxal phosphate</keyword>
<dbReference type="Gene3D" id="3.90.1150.10">
    <property type="entry name" value="Aspartate Aminotransferase, domain 1"/>
    <property type="match status" value="1"/>
</dbReference>
<evidence type="ECO:0000256" key="1">
    <source>
        <dbReference type="ARBA" id="ARBA00022898"/>
    </source>
</evidence>
<dbReference type="InterPro" id="IPR015422">
    <property type="entry name" value="PyrdxlP-dep_Trfase_small"/>
</dbReference>
<dbReference type="RefSeq" id="WP_132117217.1">
    <property type="nucleotide sequence ID" value="NZ_SMJU01000006.1"/>
</dbReference>
<dbReference type="PANTHER" id="PTHR43586">
    <property type="entry name" value="CYSTEINE DESULFURASE"/>
    <property type="match status" value="1"/>
</dbReference>
<keyword evidence="3" id="KW-0032">Aminotransferase</keyword>
<dbReference type="OrthoDB" id="513408at2"/>
<name>A0A4R4KF57_9BACT</name>
<accession>A0A4R4KF57</accession>
<dbReference type="SUPFAM" id="SSF53383">
    <property type="entry name" value="PLP-dependent transferases"/>
    <property type="match status" value="1"/>
</dbReference>
<dbReference type="GO" id="GO:0008483">
    <property type="term" value="F:transaminase activity"/>
    <property type="evidence" value="ECO:0007669"/>
    <property type="project" value="UniProtKB-KW"/>
</dbReference>
<evidence type="ECO:0000313" key="3">
    <source>
        <dbReference type="EMBL" id="TDB65089.1"/>
    </source>
</evidence>
<dbReference type="Pfam" id="PF00266">
    <property type="entry name" value="Aminotran_5"/>
    <property type="match status" value="1"/>
</dbReference>
<dbReference type="InterPro" id="IPR015424">
    <property type="entry name" value="PyrdxlP-dep_Trfase"/>
</dbReference>
<gene>
    <name evidence="3" type="ORF">EZE20_10245</name>
</gene>
<sequence>MKCQKDQFNLSPSVHYINCATRGPFSKKVEAAGYQAIQNLTPLIHTLTPTDFFEPVWEVRALFARLLNTSATGRIAVIPSVSYAMSVVACNLPAKAGLRAGQKILLLEGEFPSDVYAWERVARQENLSIQTVAMPDTKQCGADWNTAILEAITPETALVVCPHVHWMYGFLFDLQEISRKAKAVGAWLVVDTTQSVGALPFDVEKIQPDMVVSAGYKWLMGPYSLGLAYFGEVFDGGIPLEETWMARQDSHLFHKLTDYQAHYQPEAFRYNMGEQSNFTQMPMLKVALEQILDWNPAEIQAYCRTLFREAIPVLEQAGFWLEPEEFRAAHLLGLRLPEHVNPMDLHKKLVNQQVYVSVRGSGLRISPNVYNDAADVQALVRALLD</sequence>
<reference evidence="3 4" key="1">
    <citation type="submission" date="2019-02" db="EMBL/GenBank/DDBJ databases">
        <title>Arundinibacter roseus gen. nov., sp. nov., a new member of the family Cytophagaceae.</title>
        <authorList>
            <person name="Szuroczki S."/>
            <person name="Khayer B."/>
            <person name="Sproer C."/>
            <person name="Toumi M."/>
            <person name="Szabo A."/>
            <person name="Felfoldi T."/>
            <person name="Schumann P."/>
            <person name="Toth E."/>
        </authorList>
    </citation>
    <scope>NUCLEOTIDE SEQUENCE [LARGE SCALE GENOMIC DNA]</scope>
    <source>
        <strain evidence="3 4">DMA-k-7a</strain>
    </source>
</reference>
<keyword evidence="3" id="KW-0808">Transferase</keyword>
<dbReference type="AlphaFoldDB" id="A0A4R4KF57"/>
<protein>
    <submittedName>
        <fullName evidence="3">Aminotransferase class V-fold PLP-dependent enzyme</fullName>
    </submittedName>
</protein>
<dbReference type="InterPro" id="IPR000192">
    <property type="entry name" value="Aminotrans_V_dom"/>
</dbReference>
<dbReference type="Proteomes" id="UP000295706">
    <property type="component" value="Unassembled WGS sequence"/>
</dbReference>
<keyword evidence="4" id="KW-1185">Reference proteome</keyword>
<dbReference type="Gene3D" id="3.40.640.10">
    <property type="entry name" value="Type I PLP-dependent aspartate aminotransferase-like (Major domain)"/>
    <property type="match status" value="1"/>
</dbReference>
<organism evidence="3 4">
    <name type="scientific">Arundinibacter roseus</name>
    <dbReference type="NCBI Taxonomy" id="2070510"/>
    <lineage>
        <taxon>Bacteria</taxon>
        <taxon>Pseudomonadati</taxon>
        <taxon>Bacteroidota</taxon>
        <taxon>Cytophagia</taxon>
        <taxon>Cytophagales</taxon>
        <taxon>Spirosomataceae</taxon>
        <taxon>Arundinibacter</taxon>
    </lineage>
</organism>
<dbReference type="EMBL" id="SMJU01000006">
    <property type="protein sequence ID" value="TDB65089.1"/>
    <property type="molecule type" value="Genomic_DNA"/>
</dbReference>
<evidence type="ECO:0000313" key="4">
    <source>
        <dbReference type="Proteomes" id="UP000295706"/>
    </source>
</evidence>